<keyword evidence="9" id="KW-0675">Receptor</keyword>
<reference evidence="15" key="3">
    <citation type="submission" date="2025-09" db="UniProtKB">
        <authorList>
            <consortium name="Ensembl"/>
        </authorList>
    </citation>
    <scope>IDENTIFICATION</scope>
</reference>
<accession>G3W806</accession>
<evidence type="ECO:0000256" key="2">
    <source>
        <dbReference type="ARBA" id="ARBA00008921"/>
    </source>
</evidence>
<dbReference type="FunFam" id="2.60.40.10:FF:000414">
    <property type="entry name" value="Interleukin-6 receptor subunit beta"/>
    <property type="match status" value="1"/>
</dbReference>
<dbReference type="HOGENOM" id="CLU_017990_2_0_1"/>
<protein>
    <submittedName>
        <fullName evidence="15">Interleukin 31 receptor A</fullName>
    </submittedName>
</protein>
<gene>
    <name evidence="15" type="primary">IL31RA</name>
</gene>
<dbReference type="InterPro" id="IPR013783">
    <property type="entry name" value="Ig-like_fold"/>
</dbReference>
<dbReference type="OrthoDB" id="9828391at2759"/>
<keyword evidence="10" id="KW-0325">Glycoprotein</keyword>
<dbReference type="Pfam" id="PF00041">
    <property type="entry name" value="fn3"/>
    <property type="match status" value="1"/>
</dbReference>
<dbReference type="InterPro" id="IPR052672">
    <property type="entry name" value="Type1_Cytokine_Rcpt_Type2"/>
</dbReference>
<dbReference type="FunCoup" id="G3W806">
    <property type="interactions" value="327"/>
</dbReference>
<dbReference type="AlphaFoldDB" id="G3W806"/>
<evidence type="ECO:0000313" key="16">
    <source>
        <dbReference type="Proteomes" id="UP000007648"/>
    </source>
</evidence>
<evidence type="ECO:0000313" key="15">
    <source>
        <dbReference type="Ensembl" id="ENSSHAP00000011561.2"/>
    </source>
</evidence>
<dbReference type="PANTHER" id="PTHR48423:SF1">
    <property type="entry name" value="INTERLEUKIN-27 RECEPTOR SUBUNIT ALPHA"/>
    <property type="match status" value="1"/>
</dbReference>
<organism evidence="15 16">
    <name type="scientific">Sarcophilus harrisii</name>
    <name type="common">Tasmanian devil</name>
    <name type="synonym">Sarcophilus laniarius</name>
    <dbReference type="NCBI Taxonomy" id="9305"/>
    <lineage>
        <taxon>Eukaryota</taxon>
        <taxon>Metazoa</taxon>
        <taxon>Chordata</taxon>
        <taxon>Craniata</taxon>
        <taxon>Vertebrata</taxon>
        <taxon>Euteleostomi</taxon>
        <taxon>Mammalia</taxon>
        <taxon>Metatheria</taxon>
        <taxon>Dasyuromorphia</taxon>
        <taxon>Dasyuridae</taxon>
        <taxon>Sarcophilus</taxon>
    </lineage>
</organism>
<dbReference type="FunFam" id="2.60.40.10:FF:000465">
    <property type="entry name" value="Granulocyte colony-stimulating factor receptor"/>
    <property type="match status" value="1"/>
</dbReference>
<keyword evidence="7 12" id="KW-1133">Transmembrane helix</keyword>
<keyword evidence="3" id="KW-1003">Cell membrane</keyword>
<comment type="subcellular location">
    <subcellularLocation>
        <location evidence="1">Cell membrane</location>
        <topology evidence="1">Single-pass type I membrane protein</topology>
    </subcellularLocation>
</comment>
<evidence type="ECO:0000256" key="12">
    <source>
        <dbReference type="SAM" id="Phobius"/>
    </source>
</evidence>
<dbReference type="STRING" id="9305.ENSSHAP00000011561"/>
<dbReference type="CTD" id="133396"/>
<dbReference type="InParanoid" id="G3W806"/>
<feature type="domain" description="Fibronectin type-III" evidence="14">
    <location>
        <begin position="142"/>
        <end position="240"/>
    </location>
</feature>
<keyword evidence="4 12" id="KW-0812">Transmembrane</keyword>
<dbReference type="GO" id="GO:0005886">
    <property type="term" value="C:plasma membrane"/>
    <property type="evidence" value="ECO:0007669"/>
    <property type="project" value="UniProtKB-SubCell"/>
</dbReference>
<keyword evidence="6" id="KW-0677">Repeat</keyword>
<dbReference type="Proteomes" id="UP000007648">
    <property type="component" value="Unassembled WGS sequence"/>
</dbReference>
<evidence type="ECO:0000256" key="6">
    <source>
        <dbReference type="ARBA" id="ARBA00022737"/>
    </source>
</evidence>
<name>G3W806_SARHA</name>
<feature type="signal peptide" evidence="13">
    <location>
        <begin position="1"/>
        <end position="20"/>
    </location>
</feature>
<evidence type="ECO:0000256" key="4">
    <source>
        <dbReference type="ARBA" id="ARBA00022692"/>
    </source>
</evidence>
<reference evidence="15" key="2">
    <citation type="submission" date="2025-08" db="UniProtKB">
        <authorList>
            <consortium name="Ensembl"/>
        </authorList>
    </citation>
    <scope>IDENTIFICATION</scope>
</reference>
<dbReference type="RefSeq" id="XP_031821035.1">
    <property type="nucleotide sequence ID" value="XM_031965175.1"/>
</dbReference>
<comment type="similarity">
    <text evidence="2">Belongs to the type I cytokine receptor family. Type 2 subfamily.</text>
</comment>
<evidence type="ECO:0000256" key="9">
    <source>
        <dbReference type="ARBA" id="ARBA00023170"/>
    </source>
</evidence>
<feature type="chain" id="PRO_5029531281" evidence="13">
    <location>
        <begin position="21"/>
        <end position="749"/>
    </location>
</feature>
<dbReference type="InterPro" id="IPR003961">
    <property type="entry name" value="FN3_dom"/>
</dbReference>
<dbReference type="eggNOG" id="ENOG502QVZY">
    <property type="taxonomic scope" value="Eukaryota"/>
</dbReference>
<dbReference type="GeneID" id="100935278"/>
<dbReference type="SMART" id="SM00060">
    <property type="entry name" value="FN3"/>
    <property type="match status" value="4"/>
</dbReference>
<evidence type="ECO:0000256" key="1">
    <source>
        <dbReference type="ARBA" id="ARBA00004251"/>
    </source>
</evidence>
<evidence type="ECO:0000256" key="7">
    <source>
        <dbReference type="ARBA" id="ARBA00022989"/>
    </source>
</evidence>
<dbReference type="CDD" id="cd00063">
    <property type="entry name" value="FN3"/>
    <property type="match status" value="1"/>
</dbReference>
<evidence type="ECO:0000259" key="14">
    <source>
        <dbReference type="PROSITE" id="PS50853"/>
    </source>
</evidence>
<dbReference type="Ensembl" id="ENSSHAT00000011657.2">
    <property type="protein sequence ID" value="ENSSHAP00000011561.2"/>
    <property type="gene ID" value="ENSSHAG00000009936.2"/>
</dbReference>
<evidence type="ECO:0000256" key="11">
    <source>
        <dbReference type="SAM" id="MobiDB-lite"/>
    </source>
</evidence>
<evidence type="ECO:0000256" key="8">
    <source>
        <dbReference type="ARBA" id="ARBA00023136"/>
    </source>
</evidence>
<evidence type="ECO:0000256" key="10">
    <source>
        <dbReference type="ARBA" id="ARBA00023180"/>
    </source>
</evidence>
<dbReference type="RefSeq" id="XP_031821042.1">
    <property type="nucleotide sequence ID" value="XM_031965182.1"/>
</dbReference>
<dbReference type="InterPro" id="IPR036116">
    <property type="entry name" value="FN3_sf"/>
</dbReference>
<keyword evidence="5 13" id="KW-0732">Signal</keyword>
<dbReference type="GeneTree" id="ENSGT00940000155603"/>
<dbReference type="FunFam" id="2.60.40.10:FF:000913">
    <property type="entry name" value="Interleukin 31 receptor A"/>
    <property type="match status" value="1"/>
</dbReference>
<keyword evidence="8 12" id="KW-0472">Membrane</keyword>
<dbReference type="SUPFAM" id="SSF49265">
    <property type="entry name" value="Fibronectin type III"/>
    <property type="match status" value="4"/>
</dbReference>
<reference evidence="15 16" key="1">
    <citation type="journal article" date="2011" name="Proc. Natl. Acad. Sci. U.S.A.">
        <title>Genetic diversity and population structure of the endangered marsupial Sarcophilus harrisii (Tasmanian devil).</title>
        <authorList>
            <person name="Miller W."/>
            <person name="Hayes V.M."/>
            <person name="Ratan A."/>
            <person name="Petersen D.C."/>
            <person name="Wittekindt N.E."/>
            <person name="Miller J."/>
            <person name="Walenz B."/>
            <person name="Knight J."/>
            <person name="Qi J."/>
            <person name="Zhao F."/>
            <person name="Wang Q."/>
            <person name="Bedoya-Reina O.C."/>
            <person name="Katiyar N."/>
            <person name="Tomsho L.P."/>
            <person name="Kasson L.M."/>
            <person name="Hardie R.A."/>
            <person name="Woodbridge P."/>
            <person name="Tindall E.A."/>
            <person name="Bertelsen M.F."/>
            <person name="Dixon D."/>
            <person name="Pyecroft S."/>
            <person name="Helgen K.M."/>
            <person name="Lesk A.M."/>
            <person name="Pringle T.H."/>
            <person name="Patterson N."/>
            <person name="Zhang Y."/>
            <person name="Kreiss A."/>
            <person name="Woods G.M."/>
            <person name="Jones M.E."/>
            <person name="Schuster S.C."/>
        </authorList>
    </citation>
    <scope>NUCLEOTIDE SEQUENCE [LARGE SCALE GENOMIC DNA]</scope>
</reference>
<feature type="compositionally biased region" description="Basic and acidic residues" evidence="11">
    <location>
        <begin position="688"/>
        <end position="701"/>
    </location>
</feature>
<sequence>MVEKMLFWTLFLLLGNFCLAAGSLQDPQEAWTESSLYYYHKKNLNIPRKPENISCIFYYQKNFTCTWSPEKEVYLTEYTVVRIYGKTRDSCRSENHTSCSFFYPYLTYPDIYSIEVEAKNVFGEQKSNVTYWYLEHIVKIEPPTNLTVEPIPGVKHMLQVTWGKPNGVPVSDSYICQLRYRRVNSTNWELGNQRLENERPYNLTGLLLLQQYAISMQCQVVTSELWSNWSEERIGTTEGLAPNSSLDLWRILGPAQPDGGRTVQLLWKEARADPNVRKTLGYNIWYFPENETTVKETKMTTDQQFKLHLGSAAYLVTVVYSTFDGVSPEATLRIPAVHEKPLQCIEAVQVYQYQDHLEVWWQTSDAEVDRWVIEWYPDQGMENLKRSWEFVSQTRNWTGRAENFVPFQCYNISVYPMVGIEVGVPYSIQAYFKEGIPSEGPLAKAQNISTQTATIKWEEIPKTKRRGFIYNYTVFYKSDHGTEFAITVDSSILQYELESLESNTQYTVKIMANTLAGGKNGTSFNFKTSISIIKIVLLGAITGGGLFSLGILLMVCSLNKPKLKRLVCPEIPNPAKSNVVLWHDDNFKSKLHLGEVQFHGKTLDERIPKPYLFSSGDLIDKLVVDFENFLDKTEVPGVDLMKTQESILSVEGKKYVNSPYNFYSPSGQVFQGLLSSALVSLKGTQEPSSERLDEETKDKTFQKPNASEILEPEQQPWEEAGLNPYLKNSVTTREFLTSEEFSDPNPEED</sequence>
<evidence type="ECO:0000256" key="3">
    <source>
        <dbReference type="ARBA" id="ARBA00022475"/>
    </source>
</evidence>
<evidence type="ECO:0000256" key="5">
    <source>
        <dbReference type="ARBA" id="ARBA00022729"/>
    </source>
</evidence>
<dbReference type="Gene3D" id="2.60.40.10">
    <property type="entry name" value="Immunoglobulins"/>
    <property type="match status" value="5"/>
</dbReference>
<dbReference type="PANTHER" id="PTHR48423">
    <property type="entry name" value="INTERLEUKIN-27 RECEPTOR SUBUNIT ALPHA"/>
    <property type="match status" value="1"/>
</dbReference>
<dbReference type="PROSITE" id="PS50853">
    <property type="entry name" value="FN3"/>
    <property type="match status" value="2"/>
</dbReference>
<feature type="transmembrane region" description="Helical" evidence="12">
    <location>
        <begin position="535"/>
        <end position="556"/>
    </location>
</feature>
<feature type="domain" description="Fibronectin type-III" evidence="14">
    <location>
        <begin position="437"/>
        <end position="531"/>
    </location>
</feature>
<dbReference type="RefSeq" id="XP_023351521.1">
    <property type="nucleotide sequence ID" value="XM_023495753.2"/>
</dbReference>
<feature type="region of interest" description="Disordered" evidence="11">
    <location>
        <begin position="684"/>
        <end position="717"/>
    </location>
</feature>
<dbReference type="KEGG" id="shr:100935278"/>
<proteinExistence type="inferred from homology"/>
<evidence type="ECO:0000256" key="13">
    <source>
        <dbReference type="SAM" id="SignalP"/>
    </source>
</evidence>
<keyword evidence="16" id="KW-1185">Reference proteome</keyword>